<dbReference type="KEGG" id="aym:YM304_31450"/>
<accession>A0A6C7EE68</accession>
<dbReference type="PANTHER" id="PTHR11941:SF75">
    <property type="entry name" value="ENOYL-COA HYDRATASE_ISOMERASE FAMILY PROTEIN"/>
    <property type="match status" value="1"/>
</dbReference>
<dbReference type="AlphaFoldDB" id="A0A6C7EE68"/>
<evidence type="ECO:0000313" key="1">
    <source>
        <dbReference type="EMBL" id="BAN03459.1"/>
    </source>
</evidence>
<dbReference type="Pfam" id="PF00378">
    <property type="entry name" value="ECH_1"/>
    <property type="match status" value="1"/>
</dbReference>
<dbReference type="Gene3D" id="3.90.226.10">
    <property type="entry name" value="2-enoyl-CoA Hydratase, Chain A, domain 1"/>
    <property type="match status" value="1"/>
</dbReference>
<dbReference type="EC" id="4.2.1.17" evidence="1"/>
<dbReference type="CDD" id="cd06558">
    <property type="entry name" value="crotonase-like"/>
    <property type="match status" value="1"/>
</dbReference>
<proteinExistence type="predicted"/>
<dbReference type="GO" id="GO:0004300">
    <property type="term" value="F:enoyl-CoA hydratase activity"/>
    <property type="evidence" value="ECO:0007669"/>
    <property type="project" value="UniProtKB-EC"/>
</dbReference>
<gene>
    <name evidence="1" type="ORF">YM304_31450</name>
</gene>
<dbReference type="InterPro" id="IPR029045">
    <property type="entry name" value="ClpP/crotonase-like_dom_sf"/>
</dbReference>
<sequence>MTTPTLSRNDDVFVLDFGDDENVTSEAWVASIHELLDQVAAAEGPRALVTTGSAKHYSNGLDVPYMATLSPGDVADYVERVLEIPRRIMLLGVPTAAAVNGHAFGMGAFLVIAHDHAVMRADRGFVCFPEVHLGMPFTESLLDVASAALAPRTLRQALSTGHRYGGADAVAAGIVDSTAPLDELTSTASALASSLASTAGPNLALIKRQLLPTIAARSTTPA</sequence>
<dbReference type="GO" id="GO:0004165">
    <property type="term" value="F:delta(3)-delta(2)-enoyl-CoA isomerase activity"/>
    <property type="evidence" value="ECO:0007669"/>
    <property type="project" value="TreeGrafter"/>
</dbReference>
<dbReference type="InterPro" id="IPR001753">
    <property type="entry name" value="Enoyl-CoA_hydra/iso"/>
</dbReference>
<protein>
    <submittedName>
        <fullName evidence="1">Putative enoyl-CoA hydratase</fullName>
        <ecNumber evidence="1">4.2.1.17</ecNumber>
    </submittedName>
</protein>
<name>A0A6C7EE68_ILUCY</name>
<keyword evidence="2" id="KW-1185">Reference proteome</keyword>
<dbReference type="PANTHER" id="PTHR11941">
    <property type="entry name" value="ENOYL-COA HYDRATASE-RELATED"/>
    <property type="match status" value="1"/>
</dbReference>
<dbReference type="EMBL" id="AP012057">
    <property type="protein sequence ID" value="BAN03459.1"/>
    <property type="molecule type" value="Genomic_DNA"/>
</dbReference>
<dbReference type="OrthoDB" id="3567227at2"/>
<evidence type="ECO:0000313" key="2">
    <source>
        <dbReference type="Proteomes" id="UP000011863"/>
    </source>
</evidence>
<reference evidence="1 2" key="1">
    <citation type="journal article" date="2013" name="Int. J. Syst. Evol. Microbiol.">
        <title>Ilumatobacter nonamiense sp. nov. and Ilumatobacter coccineum sp. nov., isolated from seashore sand.</title>
        <authorList>
            <person name="Matsumoto A."/>
            <person name="Kasai H."/>
            <person name="Matsuo Y."/>
            <person name="Shizuri Y."/>
            <person name="Ichikawa N."/>
            <person name="Fujita N."/>
            <person name="Omura S."/>
            <person name="Takahashi Y."/>
        </authorList>
    </citation>
    <scope>NUCLEOTIDE SEQUENCE [LARGE SCALE GENOMIC DNA]</scope>
    <source>
        <strain evidence="2">NBRC 103263 / KCTC 29153 / YM16-304</strain>
    </source>
</reference>
<dbReference type="GO" id="GO:0006635">
    <property type="term" value="P:fatty acid beta-oxidation"/>
    <property type="evidence" value="ECO:0007669"/>
    <property type="project" value="TreeGrafter"/>
</dbReference>
<organism evidence="1 2">
    <name type="scientific">Ilumatobacter coccineus (strain NBRC 103263 / KCTC 29153 / YM16-304)</name>
    <dbReference type="NCBI Taxonomy" id="1313172"/>
    <lineage>
        <taxon>Bacteria</taxon>
        <taxon>Bacillati</taxon>
        <taxon>Actinomycetota</taxon>
        <taxon>Acidimicrobiia</taxon>
        <taxon>Acidimicrobiales</taxon>
        <taxon>Ilumatobacteraceae</taxon>
        <taxon>Ilumatobacter</taxon>
    </lineage>
</organism>
<dbReference type="Proteomes" id="UP000011863">
    <property type="component" value="Chromosome"/>
</dbReference>
<keyword evidence="1" id="KW-0456">Lyase</keyword>
<dbReference type="RefSeq" id="WP_015442706.1">
    <property type="nucleotide sequence ID" value="NC_020520.1"/>
</dbReference>
<dbReference type="SUPFAM" id="SSF52096">
    <property type="entry name" value="ClpP/crotonase"/>
    <property type="match status" value="1"/>
</dbReference>